<dbReference type="HOGENOM" id="CLU_030006_3_5_7"/>
<dbReference type="KEGG" id="dbr:Deba_3117"/>
<evidence type="ECO:0000313" key="2">
    <source>
        <dbReference type="EMBL" id="ADK86470.1"/>
    </source>
</evidence>
<dbReference type="Proteomes" id="UP000009047">
    <property type="component" value="Chromosome"/>
</dbReference>
<evidence type="ECO:0000259" key="1">
    <source>
        <dbReference type="PROSITE" id="PS51704"/>
    </source>
</evidence>
<dbReference type="GO" id="GO:0006629">
    <property type="term" value="P:lipid metabolic process"/>
    <property type="evidence" value="ECO:0007669"/>
    <property type="project" value="InterPro"/>
</dbReference>
<gene>
    <name evidence="2" type="ordered locus">Deba_3117</name>
</gene>
<accession>E1QLN5</accession>
<name>E1QLN5_DESB2</name>
<sequence>MSLILLSLAVLAALMLLAGPADFLGRPTPLVIGHRGCPARRPENTMASFEQAIAEGADMIELDVQLSADCQLVVIHDATLERTTNGHGLVAMHTLEQLRGLDAGGWFDPRLADQRPPTLAEVFEAFGQRTLINVEIKAEALCLPLPGWTVVELTLAEIARCGLERTTVVSSMSFDALLMARAINPRLNLAVLAHGPKPGIDTAMLCQAIGARAFNFHISSVTRDLTESLHRAGLLALPYADASVTPSAMARALELGCDGFFADDPAALRAMIDKQGGAKAAR</sequence>
<dbReference type="SUPFAM" id="SSF51695">
    <property type="entry name" value="PLC-like phosphodiesterases"/>
    <property type="match status" value="1"/>
</dbReference>
<dbReference type="EMBL" id="CP002085">
    <property type="protein sequence ID" value="ADK86470.1"/>
    <property type="molecule type" value="Genomic_DNA"/>
</dbReference>
<reference evidence="2 3" key="1">
    <citation type="journal article" date="2010" name="Stand. Genomic Sci.">
        <title>Complete genome sequence of Desulfarculus baarsii type strain (2st14).</title>
        <authorList>
            <person name="Sun H."/>
            <person name="Spring S."/>
            <person name="Lapidus A."/>
            <person name="Davenport K."/>
            <person name="Del Rio T.G."/>
            <person name="Tice H."/>
            <person name="Nolan M."/>
            <person name="Copeland A."/>
            <person name="Cheng J.F."/>
            <person name="Lucas S."/>
            <person name="Tapia R."/>
            <person name="Goodwin L."/>
            <person name="Pitluck S."/>
            <person name="Ivanova N."/>
            <person name="Pagani I."/>
            <person name="Mavromatis K."/>
            <person name="Ovchinnikova G."/>
            <person name="Pati A."/>
            <person name="Chen A."/>
            <person name="Palaniappan K."/>
            <person name="Hauser L."/>
            <person name="Chang Y.J."/>
            <person name="Jeffries C.D."/>
            <person name="Detter J.C."/>
            <person name="Han C."/>
            <person name="Rohde M."/>
            <person name="Brambilla E."/>
            <person name="Goker M."/>
            <person name="Woyke T."/>
            <person name="Bristow J."/>
            <person name="Eisen J.A."/>
            <person name="Markowitz V."/>
            <person name="Hugenholtz P."/>
            <person name="Kyrpides N.C."/>
            <person name="Klenk H.P."/>
            <person name="Land M."/>
        </authorList>
    </citation>
    <scope>NUCLEOTIDE SEQUENCE [LARGE SCALE GENOMIC DNA]</scope>
    <source>
        <strain evidence="3">ATCC 33931 / DSM 2075 / LMG 7858 / VKM B-1802 / 2st14</strain>
    </source>
</reference>
<dbReference type="Gene3D" id="3.20.20.190">
    <property type="entry name" value="Phosphatidylinositol (PI) phosphodiesterase"/>
    <property type="match status" value="1"/>
</dbReference>
<dbReference type="PANTHER" id="PTHR46211:SF14">
    <property type="entry name" value="GLYCEROPHOSPHODIESTER PHOSPHODIESTERASE"/>
    <property type="match status" value="1"/>
</dbReference>
<dbReference type="PANTHER" id="PTHR46211">
    <property type="entry name" value="GLYCEROPHOSPHORYL DIESTER PHOSPHODIESTERASE"/>
    <property type="match status" value="1"/>
</dbReference>
<proteinExistence type="predicted"/>
<dbReference type="Pfam" id="PF03009">
    <property type="entry name" value="GDPD"/>
    <property type="match status" value="1"/>
</dbReference>
<feature type="domain" description="GP-PDE" evidence="1">
    <location>
        <begin position="29"/>
        <end position="272"/>
    </location>
</feature>
<protein>
    <submittedName>
        <fullName evidence="2">Glycerophosphoryl diester phosphodiesterase</fullName>
    </submittedName>
</protein>
<dbReference type="RefSeq" id="WP_013259907.1">
    <property type="nucleotide sequence ID" value="NC_014365.1"/>
</dbReference>
<dbReference type="AlphaFoldDB" id="E1QLN5"/>
<dbReference type="STRING" id="644282.Deba_3117"/>
<dbReference type="eggNOG" id="COG0584">
    <property type="taxonomic scope" value="Bacteria"/>
</dbReference>
<dbReference type="PROSITE" id="PS51704">
    <property type="entry name" value="GP_PDE"/>
    <property type="match status" value="1"/>
</dbReference>
<dbReference type="InterPro" id="IPR017946">
    <property type="entry name" value="PLC-like_Pdiesterase_TIM-brl"/>
</dbReference>
<dbReference type="GO" id="GO:0008081">
    <property type="term" value="F:phosphoric diester hydrolase activity"/>
    <property type="evidence" value="ECO:0007669"/>
    <property type="project" value="InterPro"/>
</dbReference>
<dbReference type="OrthoDB" id="9787897at2"/>
<organism evidence="2 3">
    <name type="scientific">Desulfarculus baarsii (strain ATCC 33931 / DSM 2075 / LMG 7858 / VKM B-1802 / 2st14)</name>
    <dbReference type="NCBI Taxonomy" id="644282"/>
    <lineage>
        <taxon>Bacteria</taxon>
        <taxon>Pseudomonadati</taxon>
        <taxon>Thermodesulfobacteriota</taxon>
        <taxon>Desulfarculia</taxon>
        <taxon>Desulfarculales</taxon>
        <taxon>Desulfarculaceae</taxon>
        <taxon>Desulfarculus</taxon>
    </lineage>
</organism>
<evidence type="ECO:0000313" key="3">
    <source>
        <dbReference type="Proteomes" id="UP000009047"/>
    </source>
</evidence>
<keyword evidence="3" id="KW-1185">Reference proteome</keyword>
<dbReference type="InterPro" id="IPR030395">
    <property type="entry name" value="GP_PDE_dom"/>
</dbReference>